<reference evidence="3 4" key="3">
    <citation type="submission" date="2020-08" db="EMBL/GenBank/DDBJ databases">
        <title>Sequencing the genomes of 1000 actinobacteria strains.</title>
        <authorList>
            <person name="Klenk H.-P."/>
        </authorList>
    </citation>
    <scope>NUCLEOTIDE SEQUENCE [LARGE SCALE GENOMIC DNA]</scope>
    <source>
        <strain evidence="3 4">DSM 44772</strain>
    </source>
</reference>
<dbReference type="Pfam" id="PF01593">
    <property type="entry name" value="Amino_oxidase"/>
    <property type="match status" value="1"/>
</dbReference>
<evidence type="ECO:0000259" key="1">
    <source>
        <dbReference type="Pfam" id="PF01593"/>
    </source>
</evidence>
<gene>
    <name evidence="3" type="ORF">F4557_003360</name>
    <name evidence="2" type="ORF">GCM10009546_31880</name>
</gene>
<dbReference type="Proteomes" id="UP000549343">
    <property type="component" value="Unassembled WGS sequence"/>
</dbReference>
<keyword evidence="5" id="KW-1185">Reference proteome</keyword>
<feature type="domain" description="Amine oxidase" evidence="1">
    <location>
        <begin position="4"/>
        <end position="52"/>
    </location>
</feature>
<dbReference type="EMBL" id="BAAAHD010000025">
    <property type="protein sequence ID" value="GAA0567016.1"/>
    <property type="molecule type" value="Genomic_DNA"/>
</dbReference>
<dbReference type="Proteomes" id="UP001501427">
    <property type="component" value="Unassembled WGS sequence"/>
</dbReference>
<dbReference type="InterPro" id="IPR036188">
    <property type="entry name" value="FAD/NAD-bd_sf"/>
</dbReference>
<protein>
    <submittedName>
        <fullName evidence="3">Uncharacterized protein with NAD-binding domain and iron-sulfur cluster</fullName>
    </submittedName>
</protein>
<evidence type="ECO:0000313" key="5">
    <source>
        <dbReference type="Proteomes" id="UP001501427"/>
    </source>
</evidence>
<dbReference type="EMBL" id="JACHMV010000001">
    <property type="protein sequence ID" value="MBB4774942.1"/>
    <property type="molecule type" value="Genomic_DNA"/>
</dbReference>
<reference evidence="2" key="1">
    <citation type="journal article" date="2014" name="Int. J. Syst. Evol. Microbiol.">
        <title>Complete genome of a new Firmicutes species belonging to the dominant human colonic microbiota ('Ruminococcus bicirculans') reveals two chromosomes and a selective capacity to utilize plant glucans.</title>
        <authorList>
            <consortium name="NISC Comparative Sequencing Program"/>
            <person name="Wegmann U."/>
            <person name="Louis P."/>
            <person name="Goesmann A."/>
            <person name="Henrissat B."/>
            <person name="Duncan S.H."/>
            <person name="Flint H.J."/>
        </authorList>
    </citation>
    <scope>NUCLEOTIDE SEQUENCE</scope>
    <source>
        <strain evidence="2">JCM 10667</strain>
    </source>
</reference>
<name>A0A7W7ID70_9ACTN</name>
<reference evidence="5" key="2">
    <citation type="journal article" date="2019" name="Int. J. Syst. Evol. Microbiol.">
        <title>The Global Catalogue of Microorganisms (GCM) 10K type strain sequencing project: providing services to taxonomists for standard genome sequencing and annotation.</title>
        <authorList>
            <consortium name="The Broad Institute Genomics Platform"/>
            <consortium name="The Broad Institute Genome Sequencing Center for Infectious Disease"/>
            <person name="Wu L."/>
            <person name="Ma J."/>
        </authorList>
    </citation>
    <scope>NUCLEOTIDE SEQUENCE [LARGE SCALE GENOMIC DNA]</scope>
    <source>
        <strain evidence="5">JCM 10667</strain>
    </source>
</reference>
<dbReference type="SUPFAM" id="SSF51905">
    <property type="entry name" value="FAD/NAD(P)-binding domain"/>
    <property type="match status" value="1"/>
</dbReference>
<dbReference type="AlphaFoldDB" id="A0A7W7ID70"/>
<evidence type="ECO:0000313" key="2">
    <source>
        <dbReference type="EMBL" id="GAA0567016.1"/>
    </source>
</evidence>
<reference evidence="2" key="4">
    <citation type="submission" date="2023-12" db="EMBL/GenBank/DDBJ databases">
        <authorList>
            <person name="Sun Q."/>
            <person name="Inoue M."/>
        </authorList>
    </citation>
    <scope>NUCLEOTIDE SEQUENCE</scope>
    <source>
        <strain evidence="2">JCM 10667</strain>
    </source>
</reference>
<sequence>MVNTVGSRQKRPHPRTAIPNLFLAGDYVRTSVGLATMEGANESGRAAVNALLDAAGSPAERAQIWPLYQPPELDGLKEIDPHRYRTGRPNLLDTM</sequence>
<evidence type="ECO:0000313" key="3">
    <source>
        <dbReference type="EMBL" id="MBB4774942.1"/>
    </source>
</evidence>
<accession>A0A7W7ID70</accession>
<comment type="caution">
    <text evidence="3">The sequence shown here is derived from an EMBL/GenBank/DDBJ whole genome shotgun (WGS) entry which is preliminary data.</text>
</comment>
<dbReference type="GO" id="GO:0016491">
    <property type="term" value="F:oxidoreductase activity"/>
    <property type="evidence" value="ECO:0007669"/>
    <property type="project" value="InterPro"/>
</dbReference>
<evidence type="ECO:0000313" key="4">
    <source>
        <dbReference type="Proteomes" id="UP000549343"/>
    </source>
</evidence>
<dbReference type="RefSeq" id="WP_184883914.1">
    <property type="nucleotide sequence ID" value="NZ_BAAAHD010000025.1"/>
</dbReference>
<organism evidence="3 4">
    <name type="scientific">Actinomadura livida</name>
    <dbReference type="NCBI Taxonomy" id="79909"/>
    <lineage>
        <taxon>Bacteria</taxon>
        <taxon>Bacillati</taxon>
        <taxon>Actinomycetota</taxon>
        <taxon>Actinomycetes</taxon>
        <taxon>Streptosporangiales</taxon>
        <taxon>Thermomonosporaceae</taxon>
        <taxon>Actinomadura</taxon>
    </lineage>
</organism>
<proteinExistence type="predicted"/>
<dbReference type="InterPro" id="IPR002937">
    <property type="entry name" value="Amino_oxidase"/>
</dbReference>